<dbReference type="CDD" id="cd16387">
    <property type="entry name" value="ParB_N_Srx"/>
    <property type="match status" value="1"/>
</dbReference>
<evidence type="ECO:0000259" key="2">
    <source>
        <dbReference type="SMART" id="SM00470"/>
    </source>
</evidence>
<keyword evidence="4" id="KW-1185">Reference proteome</keyword>
<dbReference type="Gene3D" id="3.90.1530.30">
    <property type="match status" value="1"/>
</dbReference>
<gene>
    <name evidence="3" type="ORF">BQ8482_450008</name>
</gene>
<dbReference type="Gene3D" id="1.10.10.2830">
    <property type="match status" value="1"/>
</dbReference>
<proteinExistence type="predicted"/>
<evidence type="ECO:0000256" key="1">
    <source>
        <dbReference type="SAM" id="MobiDB-lite"/>
    </source>
</evidence>
<feature type="region of interest" description="Disordered" evidence="1">
    <location>
        <begin position="321"/>
        <end position="340"/>
    </location>
</feature>
<protein>
    <submittedName>
        <fullName evidence="3">ParB family protein</fullName>
    </submittedName>
</protein>
<dbReference type="PANTHER" id="PTHR33375">
    <property type="entry name" value="CHROMOSOME-PARTITIONING PROTEIN PARB-RELATED"/>
    <property type="match status" value="1"/>
</dbReference>
<feature type="compositionally biased region" description="Acidic residues" evidence="1">
    <location>
        <begin position="538"/>
        <end position="552"/>
    </location>
</feature>
<evidence type="ECO:0000313" key="3">
    <source>
        <dbReference type="EMBL" id="SJM34480.1"/>
    </source>
</evidence>
<evidence type="ECO:0000313" key="4">
    <source>
        <dbReference type="Proteomes" id="UP000245698"/>
    </source>
</evidence>
<organism evidence="3 4">
    <name type="scientific">Mesorhizobium delmotii</name>
    <dbReference type="NCBI Taxonomy" id="1631247"/>
    <lineage>
        <taxon>Bacteria</taxon>
        <taxon>Pseudomonadati</taxon>
        <taxon>Pseudomonadota</taxon>
        <taxon>Alphaproteobacteria</taxon>
        <taxon>Hyphomicrobiales</taxon>
        <taxon>Phyllobacteriaceae</taxon>
        <taxon>Mesorhizobium</taxon>
    </lineage>
</organism>
<feature type="domain" description="ParB-like N-terminal" evidence="2">
    <location>
        <begin position="16"/>
        <end position="109"/>
    </location>
</feature>
<dbReference type="EMBL" id="FUIG01000054">
    <property type="protein sequence ID" value="SJM34480.1"/>
    <property type="molecule type" value="Genomic_DNA"/>
</dbReference>
<feature type="region of interest" description="Disordered" evidence="1">
    <location>
        <begin position="537"/>
        <end position="575"/>
    </location>
</feature>
<dbReference type="Proteomes" id="UP000245698">
    <property type="component" value="Unassembled WGS sequence"/>
</dbReference>
<dbReference type="AlphaFoldDB" id="A0A2P9ATP1"/>
<dbReference type="SUPFAM" id="SSF109709">
    <property type="entry name" value="KorB DNA-binding domain-like"/>
    <property type="match status" value="1"/>
</dbReference>
<dbReference type="InterPro" id="IPR036086">
    <property type="entry name" value="ParB/Sulfiredoxin_sf"/>
</dbReference>
<dbReference type="GO" id="GO:0005694">
    <property type="term" value="C:chromosome"/>
    <property type="evidence" value="ECO:0007669"/>
    <property type="project" value="TreeGrafter"/>
</dbReference>
<reference evidence="4" key="1">
    <citation type="submission" date="2016-12" db="EMBL/GenBank/DDBJ databases">
        <authorList>
            <person name="Brunel B."/>
        </authorList>
    </citation>
    <scope>NUCLEOTIDE SEQUENCE [LARGE SCALE GENOMIC DNA]</scope>
</reference>
<dbReference type="PANTHER" id="PTHR33375:SF7">
    <property type="entry name" value="CHROMOSOME 2-PARTITIONING PROTEIN PARB-RELATED"/>
    <property type="match status" value="1"/>
</dbReference>
<accession>A0A2P9ATP1</accession>
<dbReference type="Pfam" id="PF02195">
    <property type="entry name" value="ParB_N"/>
    <property type="match status" value="1"/>
</dbReference>
<dbReference type="SUPFAM" id="SSF110849">
    <property type="entry name" value="ParB/Sulfiredoxin"/>
    <property type="match status" value="1"/>
</dbReference>
<sequence>MGRVRNPKRSISMELKFVDPRSLKDNPDKARRSKSSPQADALLLATIKAVGIVQPPIVAAETEGGNGFVIDEGHRRVKQAIAAGLEEVAVLVVPRAEDGGAMRSLVTTIAHEQLNPVDQWRAIERLVALGWTEEAIGIALAQSVRQIKKLRLLANVLPAMLDHMAKGDMPDERQLRAIAAASLEEQKEVWKAHKPTKGDPQVSWWAVANGLAKTRMYARDASFGDDLAQAYGIAWVEDLFAPADQDSCYTTDVEAFLGAQQEWMTQHLPKKGVIAETNNWGEVKLPPKAERVYGTPKKSDHTAMYLDREGKVKTVHFRMPEAKKKGKAAEEAGGADETRVVSKPRPNVTRKGVEMIGDLRTDALHEALSRAPIEDDTLLALLVLAFAGQNVRVDSGAGGDHSYGRRFPRHAATLFDAEGKFAFDTDTLRIAARGVLIDVLSCREGMSKSGVVALVAGSAIGADGFLANMGTEDFLSCLSRPALEGSCADTPVLPRARVKDTRAALVEHFKEGHFVHPAALFAPAGAGLAEWLAKSAVTEDEDDDVPDAESVEGEGQVVDGDPADEFDEGYRDAAE</sequence>
<feature type="compositionally biased region" description="Basic and acidic residues" evidence="1">
    <location>
        <begin position="16"/>
        <end position="30"/>
    </location>
</feature>
<feature type="region of interest" description="Disordered" evidence="1">
    <location>
        <begin position="15"/>
        <end position="37"/>
    </location>
</feature>
<name>A0A2P9ATP1_9HYPH</name>
<dbReference type="NCBIfam" id="NF010406">
    <property type="entry name" value="PRK13832.1"/>
    <property type="match status" value="1"/>
</dbReference>
<dbReference type="InterPro" id="IPR050336">
    <property type="entry name" value="Chromosome_partition/occlusion"/>
</dbReference>
<dbReference type="SMART" id="SM00470">
    <property type="entry name" value="ParB"/>
    <property type="match status" value="1"/>
</dbReference>
<dbReference type="InterPro" id="IPR003115">
    <property type="entry name" value="ParB_N"/>
</dbReference>
<dbReference type="GO" id="GO:0007059">
    <property type="term" value="P:chromosome segregation"/>
    <property type="evidence" value="ECO:0007669"/>
    <property type="project" value="TreeGrafter"/>
</dbReference>